<dbReference type="HOGENOM" id="CLU_081837_0_0_4"/>
<dbReference type="STRING" id="762967.HMPREF9440_00785"/>
<feature type="transmembrane region" description="Helical" evidence="1">
    <location>
        <begin position="172"/>
        <end position="194"/>
    </location>
</feature>
<dbReference type="InterPro" id="IPR011642">
    <property type="entry name" value="Gate_dom"/>
</dbReference>
<name>H3KDH6_9BURK</name>
<proteinExistence type="predicted"/>
<evidence type="ECO:0000259" key="2">
    <source>
        <dbReference type="Pfam" id="PF07670"/>
    </source>
</evidence>
<keyword evidence="1" id="KW-0472">Membrane</keyword>
<keyword evidence="4" id="KW-1185">Reference proteome</keyword>
<feature type="transmembrane region" description="Helical" evidence="1">
    <location>
        <begin position="85"/>
        <end position="105"/>
    </location>
</feature>
<keyword evidence="1" id="KW-0812">Transmembrane</keyword>
<feature type="transmembrane region" description="Helical" evidence="1">
    <location>
        <begin position="20"/>
        <end position="41"/>
    </location>
</feature>
<evidence type="ECO:0000256" key="1">
    <source>
        <dbReference type="SAM" id="Phobius"/>
    </source>
</evidence>
<sequence length="234" mass="24432">MSEATENPDISGKIRPGDFISFALAVVFFSGICYSDAWYGIFDFTVLDGEFGRLVSSVTTGAEGDLVTAMSNYRGKGGSGAIDGFMFALSLVPSILFSVAMVTVFEHFGALRAAAWCLTPILRPGMGLPGTTTLAIIASLQSTDAGAALTRSLKDSGQLTEREANIFATFQMTAGAAVGNFLSSGVVVFTLTAADGSHAVPTTIGACLGVILLGKVFAANLMRFMLIRQDRKAA</sequence>
<reference evidence="3 4" key="1">
    <citation type="submission" date="2011-11" db="EMBL/GenBank/DDBJ databases">
        <authorList>
            <person name="Weinstock G."/>
            <person name="Sodergren E."/>
            <person name="Clifton S."/>
            <person name="Fulton L."/>
            <person name="Fulton B."/>
            <person name="Courtney L."/>
            <person name="Fronick C."/>
            <person name="Harrison M."/>
            <person name="Strong C."/>
            <person name="Farmer C."/>
            <person name="Delahaunty K."/>
            <person name="Markovic C."/>
            <person name="Hall O."/>
            <person name="Minx P."/>
            <person name="Tomlinson C."/>
            <person name="Mitreva M."/>
            <person name="Hou S."/>
            <person name="Chen J."/>
            <person name="Wollam A."/>
            <person name="Pepin K.H."/>
            <person name="Johnson M."/>
            <person name="Bhonagiri V."/>
            <person name="Zhang X."/>
            <person name="Suruliraj S."/>
            <person name="Warren W."/>
            <person name="Chinwalla A."/>
            <person name="Mardis E.R."/>
            <person name="Wilson R.K."/>
        </authorList>
    </citation>
    <scope>NUCLEOTIDE SEQUENCE [LARGE SCALE GENOMIC DNA]</scope>
    <source>
        <strain evidence="3 4">YIT 11816</strain>
    </source>
</reference>
<dbReference type="Proteomes" id="UP000004956">
    <property type="component" value="Unassembled WGS sequence"/>
</dbReference>
<protein>
    <recommendedName>
        <fullName evidence="2">Nucleoside transporter/FeoB GTPase Gate domain-containing protein</fullName>
    </recommendedName>
</protein>
<feature type="domain" description="Nucleoside transporter/FeoB GTPase Gate" evidence="2">
    <location>
        <begin position="89"/>
        <end position="178"/>
    </location>
</feature>
<organism evidence="3 4">
    <name type="scientific">Sutterella parvirubra YIT 11816</name>
    <dbReference type="NCBI Taxonomy" id="762967"/>
    <lineage>
        <taxon>Bacteria</taxon>
        <taxon>Pseudomonadati</taxon>
        <taxon>Pseudomonadota</taxon>
        <taxon>Betaproteobacteria</taxon>
        <taxon>Burkholderiales</taxon>
        <taxon>Sutterellaceae</taxon>
        <taxon>Sutterella</taxon>
    </lineage>
</organism>
<dbReference type="PATRIC" id="fig|762967.3.peg.626"/>
<keyword evidence="1" id="KW-1133">Transmembrane helix</keyword>
<gene>
    <name evidence="3" type="ORF">HMPREF9440_00785</name>
</gene>
<dbReference type="EMBL" id="AFBQ01000107">
    <property type="protein sequence ID" value="EHY31837.1"/>
    <property type="molecule type" value="Genomic_DNA"/>
</dbReference>
<dbReference type="Pfam" id="PF07670">
    <property type="entry name" value="Gate"/>
    <property type="match status" value="1"/>
</dbReference>
<accession>H3KDH6</accession>
<evidence type="ECO:0000313" key="4">
    <source>
        <dbReference type="Proteomes" id="UP000004956"/>
    </source>
</evidence>
<evidence type="ECO:0000313" key="3">
    <source>
        <dbReference type="EMBL" id="EHY31837.1"/>
    </source>
</evidence>
<feature type="transmembrane region" description="Helical" evidence="1">
    <location>
        <begin position="200"/>
        <end position="222"/>
    </location>
</feature>
<comment type="caution">
    <text evidence="3">The sequence shown here is derived from an EMBL/GenBank/DDBJ whole genome shotgun (WGS) entry which is preliminary data.</text>
</comment>
<dbReference type="OrthoDB" id="5339657at2"/>
<dbReference type="RefSeq" id="WP_008541462.1">
    <property type="nucleotide sequence ID" value="NZ_JH604918.1"/>
</dbReference>
<dbReference type="AlphaFoldDB" id="H3KDH6"/>